<evidence type="ECO:0000256" key="13">
    <source>
        <dbReference type="ARBA" id="ARBA00023098"/>
    </source>
</evidence>
<evidence type="ECO:0000256" key="12">
    <source>
        <dbReference type="ARBA" id="ARBA00022989"/>
    </source>
</evidence>
<dbReference type="PATRIC" id="fig|1619313.3.peg.98"/>
<accession>A0A0U5KY48</accession>
<evidence type="ECO:0000256" key="5">
    <source>
        <dbReference type="ARBA" id="ARBA00006435"/>
    </source>
</evidence>
<dbReference type="GO" id="GO:0008654">
    <property type="term" value="P:phospholipid biosynthetic process"/>
    <property type="evidence" value="ECO:0007669"/>
    <property type="project" value="UniProtKB-KW"/>
</dbReference>
<dbReference type="GO" id="GO:0005886">
    <property type="term" value="C:plasma membrane"/>
    <property type="evidence" value="ECO:0007669"/>
    <property type="project" value="UniProtKB-SubCell"/>
</dbReference>
<comment type="pathway">
    <text evidence="3">Phospholipid metabolism; CDP-diacylglycerol degradation; phosphatidate from CDP-diacylglycerol: step 1/1.</text>
</comment>
<evidence type="ECO:0000256" key="4">
    <source>
        <dbReference type="ARBA" id="ARBA00005189"/>
    </source>
</evidence>
<name>A0A0U5KY48_9GAMM</name>
<evidence type="ECO:0000256" key="1">
    <source>
        <dbReference type="ARBA" id="ARBA00001007"/>
    </source>
</evidence>
<dbReference type="Proteomes" id="UP000059419">
    <property type="component" value="Chromosome 1"/>
</dbReference>
<dbReference type="SUPFAM" id="SSF54197">
    <property type="entry name" value="HIT-like"/>
    <property type="match status" value="1"/>
</dbReference>
<dbReference type="PIRSF" id="PIRSF001273">
    <property type="entry name" value="CDH"/>
    <property type="match status" value="1"/>
</dbReference>
<dbReference type="RefSeq" id="WP_067426703.1">
    <property type="nucleotide sequence ID" value="NZ_CP073262.1"/>
</dbReference>
<keyword evidence="8" id="KW-1003">Cell membrane</keyword>
<keyword evidence="14 19" id="KW-0472">Membrane</keyword>
<evidence type="ECO:0000256" key="3">
    <source>
        <dbReference type="ARBA" id="ARBA00004927"/>
    </source>
</evidence>
<keyword evidence="10 19" id="KW-0812">Transmembrane</keyword>
<protein>
    <recommendedName>
        <fullName evidence="7">CDP-diacylglycerol pyrophosphatase</fullName>
        <ecNumber evidence="6">3.6.1.26</ecNumber>
    </recommendedName>
    <alternativeName>
        <fullName evidence="17">CDP-diacylglycerol phosphatidylhydrolase</fullName>
    </alternativeName>
    <alternativeName>
        <fullName evidence="18">CDP-diglyceride hydrolase</fullName>
    </alternativeName>
</protein>
<dbReference type="NCBIfam" id="NF003986">
    <property type="entry name" value="PRK05471.1-5"/>
    <property type="match status" value="1"/>
</dbReference>
<dbReference type="AlphaFoldDB" id="A0A0U5KY48"/>
<comment type="subcellular location">
    <subcellularLocation>
        <location evidence="2">Cell membrane</location>
        <topology evidence="2">Single-pass membrane protein</topology>
    </subcellularLocation>
</comment>
<keyword evidence="11 20" id="KW-0378">Hydrolase</keyword>
<evidence type="ECO:0000256" key="7">
    <source>
        <dbReference type="ARBA" id="ARBA00019608"/>
    </source>
</evidence>
<dbReference type="GO" id="GO:0046342">
    <property type="term" value="P:CDP-diacylglycerol catabolic process"/>
    <property type="evidence" value="ECO:0007669"/>
    <property type="project" value="UniProtKB-UniPathway"/>
</dbReference>
<evidence type="ECO:0000256" key="18">
    <source>
        <dbReference type="ARBA" id="ARBA00032892"/>
    </source>
</evidence>
<keyword evidence="15" id="KW-0594">Phospholipid biosynthesis</keyword>
<keyword evidence="16" id="KW-1208">Phospholipid metabolism</keyword>
<evidence type="ECO:0000256" key="14">
    <source>
        <dbReference type="ARBA" id="ARBA00023136"/>
    </source>
</evidence>
<evidence type="ECO:0000256" key="17">
    <source>
        <dbReference type="ARBA" id="ARBA00032888"/>
    </source>
</evidence>
<dbReference type="KEGG" id="ege:EM595_0098"/>
<feature type="transmembrane region" description="Helical" evidence="19">
    <location>
        <begin position="7"/>
        <end position="29"/>
    </location>
</feature>
<dbReference type="EC" id="3.6.1.26" evidence="6"/>
<evidence type="ECO:0000256" key="16">
    <source>
        <dbReference type="ARBA" id="ARBA00023264"/>
    </source>
</evidence>
<evidence type="ECO:0000313" key="20">
    <source>
        <dbReference type="EMBL" id="CUU22335.1"/>
    </source>
</evidence>
<keyword evidence="9" id="KW-0444">Lipid biosynthesis</keyword>
<comment type="catalytic activity">
    <reaction evidence="1">
        <text>a CDP-1,2-diacyl-sn-glycerol + H2O = a 1,2-diacyl-sn-glycero-3-phosphate + CMP + 2 H(+)</text>
        <dbReference type="Rhea" id="RHEA:15221"/>
        <dbReference type="ChEBI" id="CHEBI:15377"/>
        <dbReference type="ChEBI" id="CHEBI:15378"/>
        <dbReference type="ChEBI" id="CHEBI:58332"/>
        <dbReference type="ChEBI" id="CHEBI:58608"/>
        <dbReference type="ChEBI" id="CHEBI:60377"/>
        <dbReference type="EC" id="3.6.1.26"/>
    </reaction>
</comment>
<dbReference type="Pfam" id="PF02611">
    <property type="entry name" value="CDH"/>
    <property type="match status" value="1"/>
</dbReference>
<reference evidence="21" key="1">
    <citation type="submission" date="2015-11" db="EMBL/GenBank/DDBJ databases">
        <authorList>
            <person name="Blom J."/>
        </authorList>
    </citation>
    <scope>NUCLEOTIDE SEQUENCE [LARGE SCALE GENOMIC DNA]</scope>
</reference>
<keyword evidence="21" id="KW-1185">Reference proteome</keyword>
<evidence type="ECO:0000256" key="6">
    <source>
        <dbReference type="ARBA" id="ARBA00012375"/>
    </source>
</evidence>
<dbReference type="GeneID" id="84614907"/>
<dbReference type="GO" id="GO:0008715">
    <property type="term" value="F:CDP-diacylglycerol diphosphatase activity"/>
    <property type="evidence" value="ECO:0007669"/>
    <property type="project" value="UniProtKB-EC"/>
</dbReference>
<dbReference type="UniPathway" id="UPA00609">
    <property type="reaction ID" value="UER00664"/>
</dbReference>
<dbReference type="OrthoDB" id="481399at2"/>
<evidence type="ECO:0000256" key="8">
    <source>
        <dbReference type="ARBA" id="ARBA00022475"/>
    </source>
</evidence>
<evidence type="ECO:0000256" key="9">
    <source>
        <dbReference type="ARBA" id="ARBA00022516"/>
    </source>
</evidence>
<evidence type="ECO:0000313" key="21">
    <source>
        <dbReference type="Proteomes" id="UP000059419"/>
    </source>
</evidence>
<dbReference type="InterPro" id="IPR003763">
    <property type="entry name" value="CDP-diacylglyc_Pase"/>
</dbReference>
<evidence type="ECO:0000256" key="11">
    <source>
        <dbReference type="ARBA" id="ARBA00022801"/>
    </source>
</evidence>
<dbReference type="EMBL" id="LN907827">
    <property type="protein sequence ID" value="CUU22335.1"/>
    <property type="molecule type" value="Genomic_DNA"/>
</dbReference>
<dbReference type="STRING" id="1619313.EM595_0098"/>
<evidence type="ECO:0000256" key="2">
    <source>
        <dbReference type="ARBA" id="ARBA00004162"/>
    </source>
</evidence>
<comment type="similarity">
    <text evidence="5">Belongs to the Cdh family.</text>
</comment>
<keyword evidence="12 19" id="KW-1133">Transmembrane helix</keyword>
<evidence type="ECO:0000256" key="10">
    <source>
        <dbReference type="ARBA" id="ARBA00022692"/>
    </source>
</evidence>
<proteinExistence type="inferred from homology"/>
<evidence type="ECO:0000256" key="15">
    <source>
        <dbReference type="ARBA" id="ARBA00023209"/>
    </source>
</evidence>
<keyword evidence="13" id="KW-0443">Lipid metabolism</keyword>
<dbReference type="InterPro" id="IPR036265">
    <property type="entry name" value="HIT-like_sf"/>
</dbReference>
<dbReference type="Gene3D" id="3.30.428.30">
    <property type="entry name" value="HIT family - CDH-like"/>
    <property type="match status" value="1"/>
</dbReference>
<comment type="pathway">
    <text evidence="4">Lipid metabolism.</text>
</comment>
<evidence type="ECO:0000256" key="19">
    <source>
        <dbReference type="SAM" id="Phobius"/>
    </source>
</evidence>
<organism evidence="20 21">
    <name type="scientific">Duffyella gerundensis</name>
    <dbReference type="NCBI Taxonomy" id="1619313"/>
    <lineage>
        <taxon>Bacteria</taxon>
        <taxon>Pseudomonadati</taxon>
        <taxon>Pseudomonadota</taxon>
        <taxon>Gammaproteobacteria</taxon>
        <taxon>Enterobacterales</taxon>
        <taxon>Erwiniaceae</taxon>
        <taxon>Duffyella</taxon>
    </lineage>
</organism>
<sequence>MKAKNPALLRVLMLILLLFIVALLASAFYRHKNADALWEIVHERCVPAAKSGNPAPCQQVNVSQGYATLKDRNGPLQYLLLPLEKISGVESPVLLKSSTPNFFALAWQQRSLLAQRLGAPVADSVISLTINSHYGRSQNQLHIHISCLRPDVRQRLDALSDRLGPRWQVEPLLDHPYLIRTLSEAELMQQSVFIRLATERPERRDSMGKQGMALAKLKDGRLALMAVEQNWLRLNYGSAEELQDHQCALLKGGTAAAQG</sequence>
<gene>
    <name evidence="20" type="primary">cdh</name>
    <name evidence="20" type="ORF">EM595_0098</name>
</gene>